<dbReference type="Pfam" id="PF01016">
    <property type="entry name" value="Ribosomal_L27"/>
    <property type="match status" value="1"/>
</dbReference>
<accession>A0A0F5YJD9</accession>
<dbReference type="PRINTS" id="PR00063">
    <property type="entry name" value="RIBOSOMALL27"/>
</dbReference>
<dbReference type="Proteomes" id="UP000033607">
    <property type="component" value="Unassembled WGS sequence"/>
</dbReference>
<dbReference type="PROSITE" id="PS00831">
    <property type="entry name" value="RIBOSOMAL_L27"/>
    <property type="match status" value="1"/>
</dbReference>
<comment type="similarity">
    <text evidence="1 5">Belongs to the bacterial ribosomal protein bL27 family.</text>
</comment>
<organism evidence="7 8">
    <name type="scientific">Limnoraphis robusta CS-951</name>
    <dbReference type="NCBI Taxonomy" id="1637645"/>
    <lineage>
        <taxon>Bacteria</taxon>
        <taxon>Bacillati</taxon>
        <taxon>Cyanobacteriota</taxon>
        <taxon>Cyanophyceae</taxon>
        <taxon>Oscillatoriophycideae</taxon>
        <taxon>Oscillatoriales</taxon>
        <taxon>Sirenicapillariaceae</taxon>
        <taxon>Limnoraphis</taxon>
    </lineage>
</organism>
<keyword evidence="3 5" id="KW-0687">Ribonucleoprotein</keyword>
<evidence type="ECO:0000256" key="1">
    <source>
        <dbReference type="ARBA" id="ARBA00010797"/>
    </source>
</evidence>
<dbReference type="PANTHER" id="PTHR15893">
    <property type="entry name" value="RIBOSOMAL PROTEIN L27"/>
    <property type="match status" value="1"/>
</dbReference>
<proteinExistence type="inferred from homology"/>
<feature type="compositionally biased region" description="Polar residues" evidence="6">
    <location>
        <begin position="7"/>
        <end position="19"/>
    </location>
</feature>
<dbReference type="InterPro" id="IPR001684">
    <property type="entry name" value="Ribosomal_bL27"/>
</dbReference>
<dbReference type="OrthoDB" id="9803474at2"/>
<dbReference type="GO" id="GO:0022625">
    <property type="term" value="C:cytosolic large ribosomal subunit"/>
    <property type="evidence" value="ECO:0007669"/>
    <property type="project" value="TreeGrafter"/>
</dbReference>
<dbReference type="EMBL" id="LATL02000025">
    <property type="protein sequence ID" value="KKD38762.1"/>
    <property type="molecule type" value="Genomic_DNA"/>
</dbReference>
<protein>
    <recommendedName>
        <fullName evidence="4 5">Large ribosomal subunit protein bL27</fullName>
    </recommendedName>
</protein>
<reference evidence="7 8" key="1">
    <citation type="submission" date="2015-06" db="EMBL/GenBank/DDBJ databases">
        <title>Draft genome assembly of filamentous brackish cyanobacterium Limnoraphis robusta strain CS-951.</title>
        <authorList>
            <person name="Willis A."/>
            <person name="Parks M."/>
            <person name="Burford M.A."/>
        </authorList>
    </citation>
    <scope>NUCLEOTIDE SEQUENCE [LARGE SCALE GENOMIC DNA]</scope>
    <source>
        <strain evidence="7 8">CS-951</strain>
    </source>
</reference>
<evidence type="ECO:0000256" key="2">
    <source>
        <dbReference type="ARBA" id="ARBA00022980"/>
    </source>
</evidence>
<sequence length="96" mass="10296">MAHKKGTGSTRNGRDSNAQRLGVKRYGGQQVRAGSILVRQRGCQFHPGNNVGIGSDDTLFAKIDGIVTFERKGKSRQKISVYPVPVAEPVEAASVS</sequence>
<name>A0A0F5YJD9_9CYAN</name>
<evidence type="ECO:0000256" key="3">
    <source>
        <dbReference type="ARBA" id="ARBA00023274"/>
    </source>
</evidence>
<evidence type="ECO:0000256" key="6">
    <source>
        <dbReference type="SAM" id="MobiDB-lite"/>
    </source>
</evidence>
<evidence type="ECO:0000256" key="4">
    <source>
        <dbReference type="ARBA" id="ARBA00035175"/>
    </source>
</evidence>
<gene>
    <name evidence="5" type="primary">rpmA</name>
    <name evidence="5" type="synonym">rpl27</name>
    <name evidence="7" type="ORF">WN50_07110</name>
</gene>
<evidence type="ECO:0000313" key="7">
    <source>
        <dbReference type="EMBL" id="KKD38762.1"/>
    </source>
</evidence>
<evidence type="ECO:0000256" key="5">
    <source>
        <dbReference type="HAMAP-Rule" id="MF_00539"/>
    </source>
</evidence>
<dbReference type="FunFam" id="2.40.50.100:FF:000004">
    <property type="entry name" value="50S ribosomal protein L27"/>
    <property type="match status" value="1"/>
</dbReference>
<dbReference type="Gene3D" id="2.40.50.100">
    <property type="match status" value="1"/>
</dbReference>
<dbReference type="AlphaFoldDB" id="A0A0F5YJD9"/>
<dbReference type="HAMAP" id="MF_00539">
    <property type="entry name" value="Ribosomal_bL27"/>
    <property type="match status" value="1"/>
</dbReference>
<dbReference type="GO" id="GO:0006412">
    <property type="term" value="P:translation"/>
    <property type="evidence" value="ECO:0007669"/>
    <property type="project" value="UniProtKB-UniRule"/>
</dbReference>
<feature type="region of interest" description="Disordered" evidence="6">
    <location>
        <begin position="1"/>
        <end position="26"/>
    </location>
</feature>
<comment type="caution">
    <text evidence="7">The sequence shown here is derived from an EMBL/GenBank/DDBJ whole genome shotgun (WGS) entry which is preliminary data.</text>
</comment>
<dbReference type="PANTHER" id="PTHR15893:SF0">
    <property type="entry name" value="LARGE RIBOSOMAL SUBUNIT PROTEIN BL27M"/>
    <property type="match status" value="1"/>
</dbReference>
<dbReference type="NCBIfam" id="TIGR00062">
    <property type="entry name" value="L27"/>
    <property type="match status" value="1"/>
</dbReference>
<dbReference type="SUPFAM" id="SSF110324">
    <property type="entry name" value="Ribosomal L27 protein-like"/>
    <property type="match status" value="1"/>
</dbReference>
<keyword evidence="2 5" id="KW-0689">Ribosomal protein</keyword>
<dbReference type="InterPro" id="IPR018261">
    <property type="entry name" value="Ribosomal_bL27_CS"/>
</dbReference>
<dbReference type="RefSeq" id="WP_046277827.1">
    <property type="nucleotide sequence ID" value="NZ_LATL02000025.1"/>
</dbReference>
<dbReference type="GO" id="GO:0003735">
    <property type="term" value="F:structural constituent of ribosome"/>
    <property type="evidence" value="ECO:0007669"/>
    <property type="project" value="InterPro"/>
</dbReference>
<evidence type="ECO:0000313" key="8">
    <source>
        <dbReference type="Proteomes" id="UP000033607"/>
    </source>
</evidence>
<dbReference type="PATRIC" id="fig|1637645.4.peg.492"/>